<proteinExistence type="predicted"/>
<dbReference type="InterPro" id="IPR017871">
    <property type="entry name" value="ABC_transporter-like_CS"/>
</dbReference>
<dbReference type="GO" id="GO:0005524">
    <property type="term" value="F:ATP binding"/>
    <property type="evidence" value="ECO:0007669"/>
    <property type="project" value="UniProtKB-KW"/>
</dbReference>
<dbReference type="SUPFAM" id="SSF52540">
    <property type="entry name" value="P-loop containing nucleoside triphosphate hydrolases"/>
    <property type="match status" value="2"/>
</dbReference>
<evidence type="ECO:0000256" key="6">
    <source>
        <dbReference type="ARBA" id="ARBA00022737"/>
    </source>
</evidence>
<name>A0AAQ1GD78_9BURK</name>
<dbReference type="PROSITE" id="PS00211">
    <property type="entry name" value="ABC_TRANSPORTER_1"/>
    <property type="match status" value="1"/>
</dbReference>
<dbReference type="InterPro" id="IPR003439">
    <property type="entry name" value="ABC_transporter-like_ATP-bd"/>
</dbReference>
<keyword evidence="6" id="KW-0677">Repeat</keyword>
<dbReference type="EMBL" id="FNZM01000003">
    <property type="protein sequence ID" value="SEJ27695.1"/>
    <property type="molecule type" value="Genomic_DNA"/>
</dbReference>
<keyword evidence="5" id="KW-0762">Sugar transport</keyword>
<evidence type="ECO:0000256" key="10">
    <source>
        <dbReference type="ARBA" id="ARBA00023136"/>
    </source>
</evidence>
<dbReference type="PANTHER" id="PTHR43790:SF3">
    <property type="entry name" value="D-ALLOSE IMPORT ATP-BINDING PROTEIN ALSA-RELATED"/>
    <property type="match status" value="1"/>
</dbReference>
<evidence type="ECO:0000256" key="4">
    <source>
        <dbReference type="ARBA" id="ARBA00022519"/>
    </source>
</evidence>
<evidence type="ECO:0000256" key="7">
    <source>
        <dbReference type="ARBA" id="ARBA00022741"/>
    </source>
</evidence>
<dbReference type="FunFam" id="3.40.50.300:FF:000127">
    <property type="entry name" value="Ribose import ATP-binding protein RbsA"/>
    <property type="match status" value="1"/>
</dbReference>
<evidence type="ECO:0000256" key="8">
    <source>
        <dbReference type="ARBA" id="ARBA00022840"/>
    </source>
</evidence>
<keyword evidence="8 13" id="KW-0067">ATP-binding</keyword>
<keyword evidence="9" id="KW-1278">Translocase</keyword>
<dbReference type="Gene3D" id="3.40.50.300">
    <property type="entry name" value="P-loop containing nucleotide triphosphate hydrolases"/>
    <property type="match status" value="2"/>
</dbReference>
<evidence type="ECO:0000313" key="13">
    <source>
        <dbReference type="EMBL" id="SEJ27695.1"/>
    </source>
</evidence>
<dbReference type="InterPro" id="IPR050107">
    <property type="entry name" value="ABC_carbohydrate_import_ATPase"/>
</dbReference>
<evidence type="ECO:0000256" key="2">
    <source>
        <dbReference type="ARBA" id="ARBA00022448"/>
    </source>
</evidence>
<gene>
    <name evidence="13" type="ORF">SAMN05216550_103428</name>
</gene>
<keyword evidence="7" id="KW-0547">Nucleotide-binding</keyword>
<comment type="subcellular location">
    <subcellularLocation>
        <location evidence="1">Cell membrane</location>
        <topology evidence="1">Peripheral membrane protein</topology>
    </subcellularLocation>
</comment>
<dbReference type="PANTHER" id="PTHR43790">
    <property type="entry name" value="CARBOHYDRATE TRANSPORT ATP-BINDING PROTEIN MG119-RELATED"/>
    <property type="match status" value="1"/>
</dbReference>
<comment type="caution">
    <text evidence="13">The sequence shown here is derived from an EMBL/GenBank/DDBJ whole genome shotgun (WGS) entry which is preliminary data.</text>
</comment>
<keyword evidence="2" id="KW-0813">Transport</keyword>
<evidence type="ECO:0000256" key="1">
    <source>
        <dbReference type="ARBA" id="ARBA00004202"/>
    </source>
</evidence>
<dbReference type="CDD" id="cd03215">
    <property type="entry name" value="ABC_Carb_Monos_II"/>
    <property type="match status" value="1"/>
</dbReference>
<dbReference type="InterPro" id="IPR003593">
    <property type="entry name" value="AAA+_ATPase"/>
</dbReference>
<dbReference type="GO" id="GO:0005886">
    <property type="term" value="C:plasma membrane"/>
    <property type="evidence" value="ECO:0007669"/>
    <property type="project" value="UniProtKB-SubCell"/>
</dbReference>
<feature type="region of interest" description="Disordered" evidence="11">
    <location>
        <begin position="491"/>
        <end position="525"/>
    </location>
</feature>
<dbReference type="RefSeq" id="WP_065060726.1">
    <property type="nucleotide sequence ID" value="NZ_CADFGN010000001.1"/>
</dbReference>
<dbReference type="CDD" id="cd03216">
    <property type="entry name" value="ABC_Carb_Monos_I"/>
    <property type="match status" value="1"/>
</dbReference>
<keyword evidence="4" id="KW-0997">Cell inner membrane</keyword>
<feature type="domain" description="ABC transporter" evidence="12">
    <location>
        <begin position="247"/>
        <end position="492"/>
    </location>
</feature>
<dbReference type="Proteomes" id="UP000183529">
    <property type="component" value="Unassembled WGS sequence"/>
</dbReference>
<evidence type="ECO:0000259" key="12">
    <source>
        <dbReference type="PROSITE" id="PS50893"/>
    </source>
</evidence>
<reference evidence="13 14" key="1">
    <citation type="submission" date="2016-10" db="EMBL/GenBank/DDBJ databases">
        <authorList>
            <person name="Varghese N."/>
            <person name="Submissions S."/>
        </authorList>
    </citation>
    <scope>NUCLEOTIDE SEQUENCE [LARGE SCALE GENOMIC DNA]</scope>
    <source>
        <strain evidence="13 14">LMG 22274</strain>
    </source>
</reference>
<sequence>MIPFIALTGIDKRFGGIHAIENIDFDVRSGEVHALVGENGAGKSTLMRVIGGGHQPDAGSISVQGRAMVLRNPHAALAEGIAVIHQETALAPDLSVAENVFLGALPAVIDWRTLRAKARALIESLGFEIDPAALVGTLSAAQCQVIEIAKALSGELKLLVLDEPTAALAPSDADRLLDIVRSLRARGVGIVYISHRLEEVFAIADRITVLKDGRRVDTVTPADISRDELIRKMVGRPLSVLFPERKAQTGAVVLKVDGLSRGEAVRDVSFSLRAGEVVGLGGLIGSGRTEVARLIFGADRADAGTIELKGKRLNVRTPMAAVRAGIGLVPEDRKGQGAVLSMPIRINATLASLKSVSAPGGFLAFGRERGYVAHLMDALRIKARSMDADVSTLSGGNQQKVVLAKWFHADGDLIILDEPTRGVDVGAKVEIYTLINQLAERGKAVLVISSEHQELMGLCDRIMVMGEGRIRGELQPDDYSEEAILALSLRRDPGETHGDPHGELPGDPHASQQAGARDGATLMHG</sequence>
<feature type="domain" description="ABC transporter" evidence="12">
    <location>
        <begin position="5"/>
        <end position="237"/>
    </location>
</feature>
<evidence type="ECO:0000313" key="14">
    <source>
        <dbReference type="Proteomes" id="UP000183529"/>
    </source>
</evidence>
<organism evidence="13 14">
    <name type="scientific">Paraburkholderia tropica</name>
    <dbReference type="NCBI Taxonomy" id="92647"/>
    <lineage>
        <taxon>Bacteria</taxon>
        <taxon>Pseudomonadati</taxon>
        <taxon>Pseudomonadota</taxon>
        <taxon>Betaproteobacteria</taxon>
        <taxon>Burkholderiales</taxon>
        <taxon>Burkholderiaceae</taxon>
        <taxon>Paraburkholderia</taxon>
    </lineage>
</organism>
<dbReference type="GO" id="GO:0016887">
    <property type="term" value="F:ATP hydrolysis activity"/>
    <property type="evidence" value="ECO:0007669"/>
    <property type="project" value="InterPro"/>
</dbReference>
<dbReference type="GeneID" id="61305878"/>
<evidence type="ECO:0000256" key="3">
    <source>
        <dbReference type="ARBA" id="ARBA00022475"/>
    </source>
</evidence>
<dbReference type="Pfam" id="PF00005">
    <property type="entry name" value="ABC_tran"/>
    <property type="match status" value="2"/>
</dbReference>
<evidence type="ECO:0000256" key="9">
    <source>
        <dbReference type="ARBA" id="ARBA00022967"/>
    </source>
</evidence>
<evidence type="ECO:0000256" key="11">
    <source>
        <dbReference type="SAM" id="MobiDB-lite"/>
    </source>
</evidence>
<evidence type="ECO:0000256" key="5">
    <source>
        <dbReference type="ARBA" id="ARBA00022597"/>
    </source>
</evidence>
<dbReference type="PROSITE" id="PS50893">
    <property type="entry name" value="ABC_TRANSPORTER_2"/>
    <property type="match status" value="2"/>
</dbReference>
<accession>A0AAQ1GD78</accession>
<keyword evidence="10" id="KW-0472">Membrane</keyword>
<protein>
    <submittedName>
        <fullName evidence="13">Monosaccharide ABC transporter ATP-binding protein, CUT2 family</fullName>
    </submittedName>
</protein>
<dbReference type="SMART" id="SM00382">
    <property type="entry name" value="AAA"/>
    <property type="match status" value="2"/>
</dbReference>
<dbReference type="InterPro" id="IPR027417">
    <property type="entry name" value="P-loop_NTPase"/>
</dbReference>
<keyword evidence="3" id="KW-1003">Cell membrane</keyword>
<feature type="compositionally biased region" description="Basic and acidic residues" evidence="11">
    <location>
        <begin position="491"/>
        <end position="506"/>
    </location>
</feature>
<dbReference type="AlphaFoldDB" id="A0AAQ1GD78"/>